<dbReference type="Proteomes" id="UP000297716">
    <property type="component" value="Unassembled WGS sequence"/>
</dbReference>
<accession>A0A4Z0YJV7</accession>
<dbReference type="GO" id="GO:0005737">
    <property type="term" value="C:cytoplasm"/>
    <property type="evidence" value="ECO:0007669"/>
    <property type="project" value="TreeGrafter"/>
</dbReference>
<keyword evidence="5" id="KW-1185">Reference proteome</keyword>
<name>A0A4Z0YJV7_9PEZI</name>
<dbReference type="SUPFAM" id="SSF51735">
    <property type="entry name" value="NAD(P)-binding Rossmann-fold domains"/>
    <property type="match status" value="1"/>
</dbReference>
<dbReference type="CDD" id="cd05325">
    <property type="entry name" value="carb_red_sniffer_like_SDR_c"/>
    <property type="match status" value="1"/>
</dbReference>
<keyword evidence="2" id="KW-0521">NADP</keyword>
<dbReference type="EMBL" id="SKBN01000327">
    <property type="protein sequence ID" value="TGJ78983.1"/>
    <property type="molecule type" value="Genomic_DNA"/>
</dbReference>
<dbReference type="Gene3D" id="3.40.50.720">
    <property type="entry name" value="NAD(P)-binding Rossmann-like Domain"/>
    <property type="match status" value="1"/>
</dbReference>
<dbReference type="Pfam" id="PF00106">
    <property type="entry name" value="adh_short"/>
    <property type="match status" value="1"/>
</dbReference>
<evidence type="ECO:0000313" key="4">
    <source>
        <dbReference type="EMBL" id="TGJ78983.1"/>
    </source>
</evidence>
<keyword evidence="3" id="KW-0560">Oxidoreductase</keyword>
<gene>
    <name evidence="4" type="ORF">E0Z10_g9788</name>
</gene>
<organism evidence="4 5">
    <name type="scientific">Xylaria hypoxylon</name>
    <dbReference type="NCBI Taxonomy" id="37992"/>
    <lineage>
        <taxon>Eukaryota</taxon>
        <taxon>Fungi</taxon>
        <taxon>Dikarya</taxon>
        <taxon>Ascomycota</taxon>
        <taxon>Pezizomycotina</taxon>
        <taxon>Sordariomycetes</taxon>
        <taxon>Xylariomycetidae</taxon>
        <taxon>Xylariales</taxon>
        <taxon>Xylariaceae</taxon>
        <taxon>Xylaria</taxon>
    </lineage>
</organism>
<dbReference type="InterPro" id="IPR002347">
    <property type="entry name" value="SDR_fam"/>
</dbReference>
<dbReference type="OrthoDB" id="9876299at2759"/>
<comment type="caution">
    <text evidence="4">The sequence shown here is derived from an EMBL/GenBank/DDBJ whole genome shotgun (WGS) entry which is preliminary data.</text>
</comment>
<evidence type="ECO:0000256" key="3">
    <source>
        <dbReference type="ARBA" id="ARBA00023002"/>
    </source>
</evidence>
<evidence type="ECO:0000313" key="5">
    <source>
        <dbReference type="Proteomes" id="UP000297716"/>
    </source>
</evidence>
<evidence type="ECO:0000256" key="2">
    <source>
        <dbReference type="ARBA" id="ARBA00022857"/>
    </source>
</evidence>
<dbReference type="PANTHER" id="PTHR43544:SF7">
    <property type="entry name" value="NADB-LER2"/>
    <property type="match status" value="1"/>
</dbReference>
<dbReference type="PRINTS" id="PR00081">
    <property type="entry name" value="GDHRDH"/>
</dbReference>
<dbReference type="PANTHER" id="PTHR43544">
    <property type="entry name" value="SHORT-CHAIN DEHYDROGENASE/REDUCTASE"/>
    <property type="match status" value="1"/>
</dbReference>
<dbReference type="InterPro" id="IPR036291">
    <property type="entry name" value="NAD(P)-bd_dom_sf"/>
</dbReference>
<evidence type="ECO:0000256" key="1">
    <source>
        <dbReference type="ARBA" id="ARBA00006484"/>
    </source>
</evidence>
<comment type="similarity">
    <text evidence="1">Belongs to the short-chain dehydrogenases/reductases (SDR) family.</text>
</comment>
<reference evidence="4 5" key="1">
    <citation type="submission" date="2019-03" db="EMBL/GenBank/DDBJ databases">
        <title>Draft genome sequence of Xylaria hypoxylon DSM 108379, a ubiquitous saprotrophic-parasitic fungi on hardwood.</title>
        <authorList>
            <person name="Buettner E."/>
            <person name="Leonhardt S."/>
            <person name="Gebauer A.M."/>
            <person name="Liers C."/>
            <person name="Hofrichter M."/>
            <person name="Kellner H."/>
        </authorList>
    </citation>
    <scope>NUCLEOTIDE SEQUENCE [LARGE SCALE GENOMIC DNA]</scope>
    <source>
        <strain evidence="4 5">DSM 108379</strain>
    </source>
</reference>
<sequence>MADGNTYLVTGTNRGIGKGLVETLLQKPSTTVIATVRDTASPAAEALAHLPKAQGSQLIVVKLDSASETDAKEAVAELREKHNITALDVVIANAGISNNGTTVYKTTVASILEHLAVNLLGPVTLFQATADLLRASKTGQPKFIAISTAIGSIGLMDALSHFPNTSSPYGGSKAALNWFVRRLHFEEPWLTSFVLHPGLVETDLSRRAVGGTGIDLKSMGAITVETSVEGIMKVVHGATRETSGTFKNYDGTSLPW</sequence>
<protein>
    <recommendedName>
        <fullName evidence="6">Ketoreductase (KR) domain-containing protein</fullName>
    </recommendedName>
</protein>
<evidence type="ECO:0008006" key="6">
    <source>
        <dbReference type="Google" id="ProtNLM"/>
    </source>
</evidence>
<dbReference type="GO" id="GO:0016491">
    <property type="term" value="F:oxidoreductase activity"/>
    <property type="evidence" value="ECO:0007669"/>
    <property type="project" value="UniProtKB-KW"/>
</dbReference>
<dbReference type="AlphaFoldDB" id="A0A4Z0YJV7"/>
<proteinExistence type="inferred from homology"/>
<dbReference type="InterPro" id="IPR051468">
    <property type="entry name" value="Fungal_SecMetab_SDRs"/>
</dbReference>